<dbReference type="OrthoDB" id="265717at2759"/>
<dbReference type="PANTHER" id="PTHR47332:SF2">
    <property type="entry name" value="SET-6"/>
    <property type="match status" value="1"/>
</dbReference>
<dbReference type="Gene3D" id="2.170.270.10">
    <property type="entry name" value="SET domain"/>
    <property type="match status" value="1"/>
</dbReference>
<dbReference type="CDD" id="cd20071">
    <property type="entry name" value="SET_SMYD"/>
    <property type="match status" value="1"/>
</dbReference>
<reference evidence="2" key="1">
    <citation type="submission" date="2020-04" db="EMBL/GenBank/DDBJ databases">
        <title>Genome Assembly and Annotation of Botryosphaeria dothidea sdau 11-99, a Latent Pathogen of Apple Fruit Ring Rot in China.</title>
        <authorList>
            <person name="Yu C."/>
            <person name="Diao Y."/>
            <person name="Lu Q."/>
            <person name="Zhao J."/>
            <person name="Cui S."/>
            <person name="Peng C."/>
            <person name="He B."/>
            <person name="Liu H."/>
        </authorList>
    </citation>
    <scope>NUCLEOTIDE SEQUENCE [LARGE SCALE GENOMIC DNA]</scope>
    <source>
        <strain evidence="2">Sdau11-99</strain>
    </source>
</reference>
<evidence type="ECO:0000313" key="2">
    <source>
        <dbReference type="EMBL" id="KAF4314314.1"/>
    </source>
</evidence>
<dbReference type="PANTHER" id="PTHR47332">
    <property type="entry name" value="SET DOMAIN-CONTAINING PROTEIN 5"/>
    <property type="match status" value="1"/>
</dbReference>
<sequence length="331" mass="36348">MTTPPLYTRSKRHFQMATISPFLHTTPLPGRGLGTLATAPMPRGTRLIADPPVLAATAREMLNEDVLRARIVAAYAALDDAQRDRVRGLAADPAALARWRRVFEGEEAVARGWGAEGTGHVGGLGVEEKAHVMGAWNTNCFGVGLGESREGWVAVVAPSAARLNHSCRPNAVFAWNDTVGAITVQAIRDIGMGEEVTIAYVDVVRKGERRRRALSEGYGFDCGCEACVGGGEEGEKMRGRIEKLRAWLEKRAERSMVEEDEKVRARELVDKGVKLHERAGLMGVHLADFYQAANTVTGDRQYLEQELCVRSYCLGDDHTQVQRLKQRLADL</sequence>
<dbReference type="InterPro" id="IPR001214">
    <property type="entry name" value="SET_dom"/>
</dbReference>
<proteinExistence type="predicted"/>
<evidence type="ECO:0000259" key="1">
    <source>
        <dbReference type="PROSITE" id="PS50280"/>
    </source>
</evidence>
<feature type="domain" description="SET" evidence="1">
    <location>
        <begin position="21"/>
        <end position="201"/>
    </location>
</feature>
<dbReference type="SUPFAM" id="SSF82199">
    <property type="entry name" value="SET domain"/>
    <property type="match status" value="1"/>
</dbReference>
<dbReference type="PROSITE" id="PS50280">
    <property type="entry name" value="SET"/>
    <property type="match status" value="1"/>
</dbReference>
<dbReference type="Proteomes" id="UP000572817">
    <property type="component" value="Unassembled WGS sequence"/>
</dbReference>
<name>A0A8H4J9E3_9PEZI</name>
<protein>
    <recommendedName>
        <fullName evidence="1">SET domain-containing protein</fullName>
    </recommendedName>
</protein>
<dbReference type="AlphaFoldDB" id="A0A8H4J9E3"/>
<dbReference type="InterPro" id="IPR046341">
    <property type="entry name" value="SET_dom_sf"/>
</dbReference>
<gene>
    <name evidence="2" type="ORF">GTA08_BOTSDO01601</name>
</gene>
<dbReference type="EMBL" id="WWBZ02000001">
    <property type="protein sequence ID" value="KAF4314314.1"/>
    <property type="molecule type" value="Genomic_DNA"/>
</dbReference>
<dbReference type="InterPro" id="IPR053185">
    <property type="entry name" value="SET_domain_protein"/>
</dbReference>
<keyword evidence="3" id="KW-1185">Reference proteome</keyword>
<evidence type="ECO:0000313" key="3">
    <source>
        <dbReference type="Proteomes" id="UP000572817"/>
    </source>
</evidence>
<accession>A0A8H4J9E3</accession>
<dbReference type="Pfam" id="PF00856">
    <property type="entry name" value="SET"/>
    <property type="match status" value="1"/>
</dbReference>
<comment type="caution">
    <text evidence="2">The sequence shown here is derived from an EMBL/GenBank/DDBJ whole genome shotgun (WGS) entry which is preliminary data.</text>
</comment>
<organism evidence="2 3">
    <name type="scientific">Botryosphaeria dothidea</name>
    <dbReference type="NCBI Taxonomy" id="55169"/>
    <lineage>
        <taxon>Eukaryota</taxon>
        <taxon>Fungi</taxon>
        <taxon>Dikarya</taxon>
        <taxon>Ascomycota</taxon>
        <taxon>Pezizomycotina</taxon>
        <taxon>Dothideomycetes</taxon>
        <taxon>Dothideomycetes incertae sedis</taxon>
        <taxon>Botryosphaeriales</taxon>
        <taxon>Botryosphaeriaceae</taxon>
        <taxon>Botryosphaeria</taxon>
    </lineage>
</organism>